<dbReference type="InterPro" id="IPR000182">
    <property type="entry name" value="GNAT_dom"/>
</dbReference>
<dbReference type="PANTHER" id="PTHR43792:SF1">
    <property type="entry name" value="N-ACETYLTRANSFERASE DOMAIN-CONTAINING PROTEIN"/>
    <property type="match status" value="1"/>
</dbReference>
<dbReference type="InterPro" id="IPR051531">
    <property type="entry name" value="N-acetyltransferase"/>
</dbReference>
<gene>
    <name evidence="2" type="ORF">VISI1226_00760</name>
</gene>
<evidence type="ECO:0000313" key="3">
    <source>
        <dbReference type="Proteomes" id="UP000006228"/>
    </source>
</evidence>
<dbReference type="GO" id="GO:0016747">
    <property type="term" value="F:acyltransferase activity, transferring groups other than amino-acyl groups"/>
    <property type="evidence" value="ECO:0007669"/>
    <property type="project" value="InterPro"/>
</dbReference>
<keyword evidence="2" id="KW-0808">Transferase</keyword>
<dbReference type="PROSITE" id="PS51186">
    <property type="entry name" value="GNAT"/>
    <property type="match status" value="1"/>
</dbReference>
<dbReference type="eggNOG" id="COG1670">
    <property type="taxonomic scope" value="Bacteria"/>
</dbReference>
<dbReference type="AlphaFoldDB" id="E8M6A1"/>
<dbReference type="PANTHER" id="PTHR43792">
    <property type="entry name" value="GNAT FAMILY, PUTATIVE (AFU_ORTHOLOGUE AFUA_3G00765)-RELATED-RELATED"/>
    <property type="match status" value="1"/>
</dbReference>
<feature type="domain" description="N-acetyltransferase" evidence="1">
    <location>
        <begin position="28"/>
        <end position="166"/>
    </location>
</feature>
<dbReference type="RefSeq" id="WP_008076545.1">
    <property type="nucleotide sequence ID" value="NZ_AEVT01000058.1"/>
</dbReference>
<comment type="caution">
    <text evidence="2">The sequence shown here is derived from an EMBL/GenBank/DDBJ whole genome shotgun (WGS) entry which is preliminary data.</text>
</comment>
<accession>E8M6A1</accession>
<protein>
    <submittedName>
        <fullName evidence="2">GCN5-like N-acetyltransferase</fullName>
    </submittedName>
</protein>
<dbReference type="InterPro" id="IPR016181">
    <property type="entry name" value="Acyl_CoA_acyltransferase"/>
</dbReference>
<dbReference type="Pfam" id="PF13302">
    <property type="entry name" value="Acetyltransf_3"/>
    <property type="match status" value="1"/>
</dbReference>
<dbReference type="Gene3D" id="3.40.630.30">
    <property type="match status" value="1"/>
</dbReference>
<dbReference type="GeneID" id="95569126"/>
<sequence>MTQFTSERLLLERLVHSVSDASKAQLIAQIPSLLEADVVENLPPYFHAIDSEAKAVRWLDRMLSESELFLVRQKHGDDLMGFLFVSPDPAGEVHIGYLLGKAHWRKGYAFELLQRFISYAQTRDEWKVLIGGVEVSNTASSNLLTKLGFAPQQSSKGVVFYRYSLD</sequence>
<dbReference type="Proteomes" id="UP000006228">
    <property type="component" value="Unassembled WGS sequence"/>
</dbReference>
<proteinExistence type="predicted"/>
<evidence type="ECO:0000313" key="2">
    <source>
        <dbReference type="EMBL" id="EGA70551.1"/>
    </source>
</evidence>
<reference evidence="2 3" key="1">
    <citation type="journal article" date="2012" name="Int. J. Syst. Evol. Microbiol.">
        <title>Vibrio caribbeanicus sp. nov., isolated from the marine sponge Scleritoderma cyanea.</title>
        <authorList>
            <person name="Hoffmann M."/>
            <person name="Monday S.R."/>
            <person name="Allard M.W."/>
            <person name="Strain E.A."/>
            <person name="Whittaker P."/>
            <person name="Naum M."/>
            <person name="McCarthy P.J."/>
            <person name="Lopez J.V."/>
            <person name="Fischer M."/>
            <person name="Brown E.W."/>
        </authorList>
    </citation>
    <scope>NUCLEOTIDE SEQUENCE [LARGE SCALE GENOMIC DNA]</scope>
    <source>
        <strain evidence="3">DSMZ 21326</strain>
    </source>
</reference>
<dbReference type="OrthoDB" id="6293260at2"/>
<organism evidence="2 3">
    <name type="scientific">Vibrio sinaloensis DSM 21326</name>
    <dbReference type="NCBI Taxonomy" id="945550"/>
    <lineage>
        <taxon>Bacteria</taxon>
        <taxon>Pseudomonadati</taxon>
        <taxon>Pseudomonadota</taxon>
        <taxon>Gammaproteobacteria</taxon>
        <taxon>Vibrionales</taxon>
        <taxon>Vibrionaceae</taxon>
        <taxon>Vibrio</taxon>
        <taxon>Vibrio oreintalis group</taxon>
    </lineage>
</organism>
<evidence type="ECO:0000259" key="1">
    <source>
        <dbReference type="PROSITE" id="PS51186"/>
    </source>
</evidence>
<dbReference type="SUPFAM" id="SSF55729">
    <property type="entry name" value="Acyl-CoA N-acyltransferases (Nat)"/>
    <property type="match status" value="1"/>
</dbReference>
<name>E8M6A1_PHOS4</name>
<dbReference type="EMBL" id="AEVT01000058">
    <property type="protein sequence ID" value="EGA70551.1"/>
    <property type="molecule type" value="Genomic_DNA"/>
</dbReference>